<evidence type="ECO:0000313" key="1">
    <source>
        <dbReference type="EMBL" id="OAF65508.1"/>
    </source>
</evidence>
<dbReference type="Proteomes" id="UP000078046">
    <property type="component" value="Unassembled WGS sequence"/>
</dbReference>
<keyword evidence="2" id="KW-1185">Reference proteome</keyword>
<name>A0A177AU00_9BILA</name>
<dbReference type="AlphaFoldDB" id="A0A177AU00"/>
<dbReference type="OrthoDB" id="6783950at2759"/>
<accession>A0A177AU00</accession>
<sequence>MVLRVISNKKFQFELCFLYPNHQHCNHQIQNMEISNENIKEWYKEVNPNSPFQFTGNFGLQNSNDRKPENILPIDIFNQIIDDKIIN</sequence>
<proteinExistence type="predicted"/>
<organism evidence="1 2">
    <name type="scientific">Intoshia linei</name>
    <dbReference type="NCBI Taxonomy" id="1819745"/>
    <lineage>
        <taxon>Eukaryota</taxon>
        <taxon>Metazoa</taxon>
        <taxon>Spiralia</taxon>
        <taxon>Lophotrochozoa</taxon>
        <taxon>Mesozoa</taxon>
        <taxon>Orthonectida</taxon>
        <taxon>Rhopaluridae</taxon>
        <taxon>Intoshia</taxon>
    </lineage>
</organism>
<reference evidence="1 2" key="1">
    <citation type="submission" date="2016-04" db="EMBL/GenBank/DDBJ databases">
        <title>The genome of Intoshia linei affirms orthonectids as highly simplified spiralians.</title>
        <authorList>
            <person name="Mikhailov K.V."/>
            <person name="Slusarev G.S."/>
            <person name="Nikitin M.A."/>
            <person name="Logacheva M.D."/>
            <person name="Penin A."/>
            <person name="Aleoshin V."/>
            <person name="Panchin Y.V."/>
        </authorList>
    </citation>
    <scope>NUCLEOTIDE SEQUENCE [LARGE SCALE GENOMIC DNA]</scope>
    <source>
        <strain evidence="1">Intl2013</strain>
        <tissue evidence="1">Whole animal</tissue>
    </source>
</reference>
<comment type="caution">
    <text evidence="1">The sequence shown here is derived from an EMBL/GenBank/DDBJ whole genome shotgun (WGS) entry which is preliminary data.</text>
</comment>
<protein>
    <submittedName>
        <fullName evidence="1">Uncharacterized protein</fullName>
    </submittedName>
</protein>
<dbReference type="EMBL" id="LWCA01001260">
    <property type="protein sequence ID" value="OAF65508.1"/>
    <property type="molecule type" value="Genomic_DNA"/>
</dbReference>
<evidence type="ECO:0000313" key="2">
    <source>
        <dbReference type="Proteomes" id="UP000078046"/>
    </source>
</evidence>
<gene>
    <name evidence="1" type="ORF">A3Q56_06780</name>
</gene>